<keyword evidence="4" id="KW-1185">Reference proteome</keyword>
<dbReference type="AlphaFoldDB" id="A0A2S9Q475"/>
<comment type="caution">
    <text evidence="3">The sequence shown here is derived from an EMBL/GenBank/DDBJ whole genome shotgun (WGS) entry which is preliminary data.</text>
</comment>
<evidence type="ECO:0000259" key="2">
    <source>
        <dbReference type="SMART" id="SM00867"/>
    </source>
</evidence>
<dbReference type="PANTHER" id="PTHR34406:SF1">
    <property type="entry name" value="PROTEIN YCEI"/>
    <property type="match status" value="1"/>
</dbReference>
<dbReference type="Pfam" id="PF04264">
    <property type="entry name" value="YceI"/>
    <property type="match status" value="1"/>
</dbReference>
<dbReference type="Proteomes" id="UP000237682">
    <property type="component" value="Unassembled WGS sequence"/>
</dbReference>
<dbReference type="Gene3D" id="2.40.128.110">
    <property type="entry name" value="Lipid/polyisoprenoid-binding, YceI-like"/>
    <property type="match status" value="1"/>
</dbReference>
<evidence type="ECO:0000313" key="3">
    <source>
        <dbReference type="EMBL" id="PRH84163.1"/>
    </source>
</evidence>
<accession>A0A2S9Q475</accession>
<dbReference type="InterPro" id="IPR007372">
    <property type="entry name" value="Lipid/polyisoprenoid-bd_YceI"/>
</dbReference>
<dbReference type="PANTHER" id="PTHR34406">
    <property type="entry name" value="PROTEIN YCEI"/>
    <property type="match status" value="1"/>
</dbReference>
<dbReference type="OrthoDB" id="8447952at2"/>
<gene>
    <name evidence="3" type="ORF">C5L14_28120</name>
</gene>
<feature type="chain" id="PRO_5015690037" description="Lipid/polyisoprenoid-binding YceI-like domain-containing protein" evidence="1">
    <location>
        <begin position="32"/>
        <end position="201"/>
    </location>
</feature>
<sequence>MTTASTTTARLKSLSLGVIPLVACLIGASQADSAQARNWRINPARTSVGFVVDGIGWPRTKGRFRDFDGRISINFDNPAASRVSFKVAAKSVDVGSPSFNDYLRTDAFFDVAQYPTITFTSTKVEKVDDSHARVTGDLTIRGITRPLTIDVALDKPADRGSSQIGFRATGVIKRLAFNMSAGFPAISNDVDLIVTTEAQAQ</sequence>
<evidence type="ECO:0000256" key="1">
    <source>
        <dbReference type="SAM" id="SignalP"/>
    </source>
</evidence>
<dbReference type="EMBL" id="PUEJ01000015">
    <property type="protein sequence ID" value="PRH84163.1"/>
    <property type="molecule type" value="Genomic_DNA"/>
</dbReference>
<keyword evidence="1" id="KW-0732">Signal</keyword>
<proteinExistence type="predicted"/>
<dbReference type="RefSeq" id="WP_105865373.1">
    <property type="nucleotide sequence ID" value="NZ_PUEJ01000015.1"/>
</dbReference>
<dbReference type="InterPro" id="IPR036761">
    <property type="entry name" value="TTHA0802/YceI-like_sf"/>
</dbReference>
<evidence type="ECO:0000313" key="4">
    <source>
        <dbReference type="Proteomes" id="UP000237682"/>
    </source>
</evidence>
<protein>
    <recommendedName>
        <fullName evidence="2">Lipid/polyisoprenoid-binding YceI-like domain-containing protein</fullName>
    </recommendedName>
</protein>
<feature type="signal peptide" evidence="1">
    <location>
        <begin position="1"/>
        <end position="31"/>
    </location>
</feature>
<feature type="domain" description="Lipid/polyisoprenoid-binding YceI-like" evidence="2">
    <location>
        <begin position="38"/>
        <end position="199"/>
    </location>
</feature>
<name>A0A2S9Q475_9HYPH</name>
<dbReference type="SMART" id="SM00867">
    <property type="entry name" value="YceI"/>
    <property type="match status" value="1"/>
</dbReference>
<dbReference type="SUPFAM" id="SSF101874">
    <property type="entry name" value="YceI-like"/>
    <property type="match status" value="1"/>
</dbReference>
<reference evidence="3 4" key="1">
    <citation type="submission" date="2018-02" db="EMBL/GenBank/DDBJ databases">
        <title>Whole genome sequencing of endophytic bacterium.</title>
        <authorList>
            <person name="Eedara R."/>
            <person name="Podile A.R."/>
        </authorList>
    </citation>
    <scope>NUCLEOTIDE SEQUENCE [LARGE SCALE GENOMIC DNA]</scope>
    <source>
        <strain evidence="3 4">RP1T</strain>
    </source>
</reference>
<organism evidence="3 4">
    <name type="scientific">Labrys okinawensis</name>
    <dbReference type="NCBI Taxonomy" id="346911"/>
    <lineage>
        <taxon>Bacteria</taxon>
        <taxon>Pseudomonadati</taxon>
        <taxon>Pseudomonadota</taxon>
        <taxon>Alphaproteobacteria</taxon>
        <taxon>Hyphomicrobiales</taxon>
        <taxon>Xanthobacteraceae</taxon>
        <taxon>Labrys</taxon>
    </lineage>
</organism>